<dbReference type="InterPro" id="IPR003343">
    <property type="entry name" value="Big_2"/>
</dbReference>
<dbReference type="InterPro" id="IPR008964">
    <property type="entry name" value="Invasin/intimin_cell_adhesion"/>
</dbReference>
<name>A0ABV1EP74_9FIRM</name>
<dbReference type="Pfam" id="PF18998">
    <property type="entry name" value="Flg_new_2"/>
    <property type="match status" value="1"/>
</dbReference>
<dbReference type="Pfam" id="PF22585">
    <property type="entry name" value="Sialidase-like_CBM"/>
    <property type="match status" value="1"/>
</dbReference>
<sequence>MKHPIRRTLAILLALALQLSLVLPAAGAAPAEAADEITRTDLFTHDMVTDNPGEVGYQSMYNDPAFMTARGYDGMTFSLFEAAQYGLLWDTYDKEVNGITLTQEEYEAAPDDPEVQAQNEKKVFPFGSESRAWVEQKRADLIRLYTAAKEGGQKVYFMQDIIVLPNKLKTDRPDILTDGKIDIRKAETQTVMDYMYEEMFTELVDAEGNSLVDGIYVRYGETYTGAGWGIPYHSGNNPIMGDEASTHLILMKYLRDEICEKLDKEIIYRTWGFGAFQNNPATYLAISNQLEPHENFYFAVKHTAGDFHRTIAFNQCLNIGKHQQIVEVQAAREYEGKGAYPNYIGDGVINGYEEYEWSMSPDQNQSLRDVVNVEGSLIKGVWTWSRGGGWAGPYINGPGYPNDNEDDPYHDRTDKSIAVPNGSEMWDDLNAYVVTQWAKDTSKTDKELVLQYAKDVLGMGDKDAESFYTLCLKSARAVLLGRARDTSAYNVDVWWTRDDGINPTTFWNNINSAYKNDAIDEMLAEKAECVQLWNEMVEIAENLDDSLYEQKLIDSDTSVKDYIIMTTQYGRYLFSIFEQMHIAAAAKKVADETGTAYPPEMKQAVDEYERLWAEWQQFYEDNKDKGCPTLYAKTRDSLSNGLVYCSPLDDAMKDMRYSITATDLLQIGVGETGTISCAVSPYDVSELTYRSADEAIATVDENGTVTGVSAGTTRILVETADKVLSAATIVKVAESSSQTELLWSEDFSTDVSSGWSGATWNEEAQNLSVSGSNGDSTHTLSEPVTAGQMILEADLTLAAANQRCFFIVQDGSAILCQLDFRDTGILAMDQGNNNMITVLENYEAGRTYHITLTLDTITQQYTVQVDDNAPITLDFRNQGDAVTALRAGTRASGQTLTLDNLSIHGTVAPEEPTAQEVADTITAVDPIGDTDLTLSLPQVGALYAVTIAESSNPDVIALDGTITRTKEDQSVTLTFQVERLSDGTTARTAPLTVTVPAGYSAQDVADSITQVDAPARGATELTLPQVPEGFRISITSSSLPEVIALDGTIQIPDADTEVTLVFQVEKRFAEEGTAVTTALNVTVPGYSAQDAADELVLDDISVGDLFLTLPEMPTGFSVEIEDGGSIIAQDGRISPTGREESVDITLLVKKQTSDTVGRVTLSVTVPAYRLESYLADTFEDLSAGTDLKDTYVPNRNPDAITLTAESSGDGMAAKLVQASSVSGGSVLPTRTLATPAEGLVHFSGRIKVDASTGAYFIAYSAAGSKVAQIDFRTSGQVELNQTDTPLLLPSYETGRWYTFDVYVDFAAGNMDVSVDGTLVAQDIPLGTSGVQNIGRVTLGMPNSSANTVWYDDICVDVVNTEPVPPEQYTVTVKTQGEGDASAAPTAAAEGDTVTLTAQAAEGWHFVKWTSEDVTVSEEGTFQMPAKNVTVTAVFEQDVTDVKVASITVSAPADVITEAGGTLQMSAAVLPEDATDKNVTWSVTAEDGSDTALASIDGSGLLTAGEAEGVVKVVATANDGSGVTGEKLITIDFADEPVVTGVTVSPATASVQVGKEQQFNAVVEGENEPDQTVTWSVEGAQS</sequence>
<protein>
    <submittedName>
        <fullName evidence="3">Ig-like domain-containing protein</fullName>
    </submittedName>
</protein>
<gene>
    <name evidence="3" type="ORF">WMO45_07665</name>
</gene>
<feature type="non-terminal residue" evidence="3">
    <location>
        <position position="1581"/>
    </location>
</feature>
<feature type="signal peptide" evidence="1">
    <location>
        <begin position="1"/>
        <end position="28"/>
    </location>
</feature>
<proteinExistence type="predicted"/>
<reference evidence="3 4" key="1">
    <citation type="submission" date="2024-03" db="EMBL/GenBank/DDBJ databases">
        <title>Human intestinal bacterial collection.</title>
        <authorList>
            <person name="Pauvert C."/>
            <person name="Hitch T.C.A."/>
            <person name="Clavel T."/>
        </authorList>
    </citation>
    <scope>NUCLEOTIDE SEQUENCE [LARGE SCALE GENOMIC DNA]</scope>
    <source>
        <strain evidence="3 4">CLA-AP-H34</strain>
    </source>
</reference>
<feature type="chain" id="PRO_5046082117" evidence="1">
    <location>
        <begin position="29"/>
        <end position="1581"/>
    </location>
</feature>
<evidence type="ECO:0000256" key="1">
    <source>
        <dbReference type="SAM" id="SignalP"/>
    </source>
</evidence>
<evidence type="ECO:0000313" key="3">
    <source>
        <dbReference type="EMBL" id="MEQ2456395.1"/>
    </source>
</evidence>
<dbReference type="InterPro" id="IPR017853">
    <property type="entry name" value="GH"/>
</dbReference>
<keyword evidence="4" id="KW-1185">Reference proteome</keyword>
<accession>A0ABV1EP74</accession>
<dbReference type="InterPro" id="IPR044060">
    <property type="entry name" value="Bacterial_rp_domain"/>
</dbReference>
<feature type="domain" description="Ig-like" evidence="2">
    <location>
        <begin position="1536"/>
        <end position="1581"/>
    </location>
</feature>
<dbReference type="Gene3D" id="2.60.40.1080">
    <property type="match status" value="3"/>
</dbReference>
<dbReference type="RefSeq" id="WP_349140015.1">
    <property type="nucleotide sequence ID" value="NZ_JBBMFT010000004.1"/>
</dbReference>
<evidence type="ECO:0000313" key="4">
    <source>
        <dbReference type="Proteomes" id="UP001440599"/>
    </source>
</evidence>
<dbReference type="EMBL" id="JBBMFT010000004">
    <property type="protein sequence ID" value="MEQ2456395.1"/>
    <property type="molecule type" value="Genomic_DNA"/>
</dbReference>
<dbReference type="SUPFAM" id="SSF49373">
    <property type="entry name" value="Invasin/intimin cell-adhesion fragments"/>
    <property type="match status" value="2"/>
</dbReference>
<comment type="caution">
    <text evidence="3">The sequence shown here is derived from an EMBL/GenBank/DDBJ whole genome shotgun (WGS) entry which is preliminary data.</text>
</comment>
<organism evidence="3 4">
    <name type="scientific">Flavonifractor hominis</name>
    <dbReference type="NCBI Taxonomy" id="3133178"/>
    <lineage>
        <taxon>Bacteria</taxon>
        <taxon>Bacillati</taxon>
        <taxon>Bacillota</taxon>
        <taxon>Clostridia</taxon>
        <taxon>Eubacteriales</taxon>
        <taxon>Oscillospiraceae</taxon>
        <taxon>Flavonifractor</taxon>
    </lineage>
</organism>
<evidence type="ECO:0000259" key="2">
    <source>
        <dbReference type="PROSITE" id="PS50835"/>
    </source>
</evidence>
<dbReference type="Gene3D" id="2.60.120.200">
    <property type="match status" value="1"/>
</dbReference>
<dbReference type="PROSITE" id="PS50835">
    <property type="entry name" value="IG_LIKE"/>
    <property type="match status" value="1"/>
</dbReference>
<keyword evidence="1" id="KW-0732">Signal</keyword>
<dbReference type="Proteomes" id="UP001440599">
    <property type="component" value="Unassembled WGS sequence"/>
</dbReference>
<dbReference type="SMART" id="SM00635">
    <property type="entry name" value="BID_2"/>
    <property type="match status" value="2"/>
</dbReference>
<dbReference type="Pfam" id="PF02368">
    <property type="entry name" value="Big_2"/>
    <property type="match status" value="2"/>
</dbReference>
<dbReference type="InterPro" id="IPR054490">
    <property type="entry name" value="BT_1020-like_b-sandwich_1"/>
</dbReference>
<dbReference type="InterPro" id="IPR007110">
    <property type="entry name" value="Ig-like_dom"/>
</dbReference>
<dbReference type="SUPFAM" id="SSF51445">
    <property type="entry name" value="(Trans)glycosidases"/>
    <property type="match status" value="1"/>
</dbReference>